<accession>A0A0E9U8R0</accession>
<dbReference type="EMBL" id="GBXM01046445">
    <property type="protein sequence ID" value="JAH62132.1"/>
    <property type="molecule type" value="Transcribed_RNA"/>
</dbReference>
<reference evidence="1" key="1">
    <citation type="submission" date="2014-11" db="EMBL/GenBank/DDBJ databases">
        <authorList>
            <person name="Amaro Gonzalez C."/>
        </authorList>
    </citation>
    <scope>NUCLEOTIDE SEQUENCE</scope>
</reference>
<organism evidence="1">
    <name type="scientific">Anguilla anguilla</name>
    <name type="common">European freshwater eel</name>
    <name type="synonym">Muraena anguilla</name>
    <dbReference type="NCBI Taxonomy" id="7936"/>
    <lineage>
        <taxon>Eukaryota</taxon>
        <taxon>Metazoa</taxon>
        <taxon>Chordata</taxon>
        <taxon>Craniata</taxon>
        <taxon>Vertebrata</taxon>
        <taxon>Euteleostomi</taxon>
        <taxon>Actinopterygii</taxon>
        <taxon>Neopterygii</taxon>
        <taxon>Teleostei</taxon>
        <taxon>Anguilliformes</taxon>
        <taxon>Anguillidae</taxon>
        <taxon>Anguilla</taxon>
    </lineage>
</organism>
<evidence type="ECO:0000313" key="1">
    <source>
        <dbReference type="EMBL" id="JAH62132.1"/>
    </source>
</evidence>
<reference evidence="1" key="2">
    <citation type="journal article" date="2015" name="Fish Shellfish Immunol.">
        <title>Early steps in the European eel (Anguilla anguilla)-Vibrio vulnificus interaction in the gills: Role of the RtxA13 toxin.</title>
        <authorList>
            <person name="Callol A."/>
            <person name="Pajuelo D."/>
            <person name="Ebbesson L."/>
            <person name="Teles M."/>
            <person name="MacKenzie S."/>
            <person name="Amaro C."/>
        </authorList>
    </citation>
    <scope>NUCLEOTIDE SEQUENCE</scope>
</reference>
<proteinExistence type="predicted"/>
<protein>
    <submittedName>
        <fullName evidence="1">Uncharacterized protein</fullName>
    </submittedName>
</protein>
<name>A0A0E9U8R0_ANGAN</name>
<sequence length="11" mass="1221">MRPTGEMPSCL</sequence>